<proteinExistence type="predicted"/>
<organism evidence="1 2">
    <name type="scientific">Peronospora matthiolae</name>
    <dbReference type="NCBI Taxonomy" id="2874970"/>
    <lineage>
        <taxon>Eukaryota</taxon>
        <taxon>Sar</taxon>
        <taxon>Stramenopiles</taxon>
        <taxon>Oomycota</taxon>
        <taxon>Peronosporomycetes</taxon>
        <taxon>Peronosporales</taxon>
        <taxon>Peronosporaceae</taxon>
        <taxon>Peronospora</taxon>
    </lineage>
</organism>
<sequence>MTAHEKKRKHRATSNNLLDCFVRLQLVSIGVRERKRTISSASYTSLERFKRLEASATLDKSWLSPAVDEPFSTLC</sequence>
<dbReference type="EMBL" id="CAKLBY020000190">
    <property type="protein sequence ID" value="CAK7932585.1"/>
    <property type="molecule type" value="Genomic_DNA"/>
</dbReference>
<comment type="caution">
    <text evidence="1">The sequence shown here is derived from an EMBL/GenBank/DDBJ whole genome shotgun (WGS) entry which is preliminary data.</text>
</comment>
<reference evidence="1" key="1">
    <citation type="submission" date="2024-01" db="EMBL/GenBank/DDBJ databases">
        <authorList>
            <person name="Webb A."/>
        </authorList>
    </citation>
    <scope>NUCLEOTIDE SEQUENCE</scope>
    <source>
        <strain evidence="1">Pm1</strain>
    </source>
</reference>
<dbReference type="AlphaFoldDB" id="A0AAV1UDU7"/>
<accession>A0AAV1UDU7</accession>
<name>A0AAV1UDU7_9STRA</name>
<gene>
    <name evidence="1" type="ORF">PM001_LOCUS17735</name>
</gene>
<dbReference type="Proteomes" id="UP001162060">
    <property type="component" value="Unassembled WGS sequence"/>
</dbReference>
<protein>
    <submittedName>
        <fullName evidence="1">Uncharacterized protein</fullName>
    </submittedName>
</protein>
<evidence type="ECO:0000313" key="2">
    <source>
        <dbReference type="Proteomes" id="UP001162060"/>
    </source>
</evidence>
<evidence type="ECO:0000313" key="1">
    <source>
        <dbReference type="EMBL" id="CAK7932585.1"/>
    </source>
</evidence>